<evidence type="ECO:0000256" key="4">
    <source>
        <dbReference type="ARBA" id="ARBA00023136"/>
    </source>
</evidence>
<keyword evidence="2" id="KW-0812">Transmembrane</keyword>
<dbReference type="EMBL" id="BNCP01000043">
    <property type="protein sequence ID" value="GIL88156.1"/>
    <property type="molecule type" value="Genomic_DNA"/>
</dbReference>
<dbReference type="InterPro" id="IPR003689">
    <property type="entry name" value="ZIP"/>
</dbReference>
<dbReference type="PANTHER" id="PTHR11040">
    <property type="entry name" value="ZINC/IRON TRANSPORTER"/>
    <property type="match status" value="1"/>
</dbReference>
<evidence type="ECO:0000313" key="6">
    <source>
        <dbReference type="Proteomes" id="UP000747110"/>
    </source>
</evidence>
<dbReference type="Proteomes" id="UP000747110">
    <property type="component" value="Unassembled WGS sequence"/>
</dbReference>
<sequence>MTPGHGALLVLLLGALFFSSQATVSSQGHGAGLREAAAKRGADLAHAPDGSIATDAPLPVFHAHTGVRSAADLSHESLSATGDSQNVAISGSTARDAVANPSVSLWLLLAMTMVMALLSGVGALPYLFTGKLDPYWSGIANAVGCGVMLAASFDLLEESKAYSASLVLGGILLGVLAMAYSQSWLSRFEDVTFSDLQGADARKAMLIIGVMAAHAFGEGSGVGVSFSGPRGWAQGLLVTIAIGLHNIPEGMAVATIMVARGTPPRTALYWTLLSALPQGIVAVPSYMFVETFTGLLPIALGFAAGCMIWIVFAELIPDALEAAEHGHVATAATLSAAALQCISMGIAKLERADGSVASPIAADVSVLLPDLLLLLPGFLLPCAVAGLAGTLLPSLPLSMGVSVGASTWGGLAGLATALLSHHQNHHHGLGLDHHYMGKHAAVLWAAAGAVTCAALWRALGTLPLALIGAHHGDGESKDAEGGSVSLGIDMGIPMDVGIGAGAVLPERIRPAHHRNEKQLQQLQMQFAPGGLAVAIGGEVHDTSNDSYYLGSAGVPYQNGHGGAATTTVHATGVAAGPRSMGAPGLERRNGFGGGGPLNPAWDDGGGAVSWLPSQPRELHCQGNCSCKDCDAKPTDTRGAALDLLPAANRWRECVRAAIVVGAMLLVGMVPAAYEVAEVLIRHLGNASTLLPPLVLRGIAPGVACVGIVRAVARNPGWRLPAAAAGLLAVSLLGGVSLLLLQLPCGRVAAEDIVFDPARLADRLRAFTSGGLLLASVGYLWPAAAHFKPRKVQLGVSIGMGLGMLLALLQVGLCAGTPYCLAPRTGSVWTAAR</sequence>
<evidence type="ECO:0000256" key="2">
    <source>
        <dbReference type="ARBA" id="ARBA00022692"/>
    </source>
</evidence>
<proteinExistence type="predicted"/>
<keyword evidence="3" id="KW-1133">Transmembrane helix</keyword>
<dbReference type="AlphaFoldDB" id="A0A8J4FV58"/>
<organism evidence="5 6">
    <name type="scientific">Volvox reticuliferus</name>
    <dbReference type="NCBI Taxonomy" id="1737510"/>
    <lineage>
        <taxon>Eukaryota</taxon>
        <taxon>Viridiplantae</taxon>
        <taxon>Chlorophyta</taxon>
        <taxon>core chlorophytes</taxon>
        <taxon>Chlorophyceae</taxon>
        <taxon>CS clade</taxon>
        <taxon>Chlamydomonadales</taxon>
        <taxon>Volvocaceae</taxon>
        <taxon>Volvox</taxon>
    </lineage>
</organism>
<dbReference type="GO" id="GO:0005385">
    <property type="term" value="F:zinc ion transmembrane transporter activity"/>
    <property type="evidence" value="ECO:0007669"/>
    <property type="project" value="TreeGrafter"/>
</dbReference>
<name>A0A8J4FV58_9CHLO</name>
<keyword evidence="4" id="KW-0472">Membrane</keyword>
<reference evidence="5" key="1">
    <citation type="journal article" date="2021" name="Proc. Natl. Acad. Sci. U.S.A.">
        <title>Three genomes in the algal genus Volvox reveal the fate of a haploid sex-determining region after a transition to homothallism.</title>
        <authorList>
            <person name="Yamamoto K."/>
            <person name="Hamaji T."/>
            <person name="Kawai-Toyooka H."/>
            <person name="Matsuzaki R."/>
            <person name="Takahashi F."/>
            <person name="Nishimura Y."/>
            <person name="Kawachi M."/>
            <person name="Noguchi H."/>
            <person name="Minakuchi Y."/>
            <person name="Umen J.G."/>
            <person name="Toyoda A."/>
            <person name="Nozaki H."/>
        </authorList>
    </citation>
    <scope>NUCLEOTIDE SEQUENCE</scope>
    <source>
        <strain evidence="5">NIES-3786</strain>
    </source>
</reference>
<comment type="caution">
    <text evidence="5">The sequence shown here is derived from an EMBL/GenBank/DDBJ whole genome shotgun (WGS) entry which is preliminary data.</text>
</comment>
<keyword evidence="6" id="KW-1185">Reference proteome</keyword>
<dbReference type="OrthoDB" id="262547at2759"/>
<evidence type="ECO:0000256" key="1">
    <source>
        <dbReference type="ARBA" id="ARBA00004141"/>
    </source>
</evidence>
<gene>
    <name evidence="5" type="ORF">Vretifemale_16244</name>
</gene>
<dbReference type="GO" id="GO:0016020">
    <property type="term" value="C:membrane"/>
    <property type="evidence" value="ECO:0007669"/>
    <property type="project" value="UniProtKB-SubCell"/>
</dbReference>
<evidence type="ECO:0000256" key="3">
    <source>
        <dbReference type="ARBA" id="ARBA00022989"/>
    </source>
</evidence>
<dbReference type="PANTHER" id="PTHR11040:SF70">
    <property type="entry name" value="OS05G0316100 PROTEIN"/>
    <property type="match status" value="1"/>
</dbReference>
<protein>
    <submittedName>
        <fullName evidence="5">Uncharacterized protein</fullName>
    </submittedName>
</protein>
<accession>A0A8J4FV58</accession>
<evidence type="ECO:0000313" key="5">
    <source>
        <dbReference type="EMBL" id="GIL88156.1"/>
    </source>
</evidence>
<dbReference type="Pfam" id="PF02535">
    <property type="entry name" value="Zip"/>
    <property type="match status" value="1"/>
</dbReference>
<comment type="subcellular location">
    <subcellularLocation>
        <location evidence="1">Membrane</location>
        <topology evidence="1">Multi-pass membrane protein</topology>
    </subcellularLocation>
</comment>